<protein>
    <recommendedName>
        <fullName evidence="5">F-box domain-containing protein</fullName>
    </recommendedName>
</protein>
<feature type="region of interest" description="Disordered" evidence="1">
    <location>
        <begin position="55"/>
        <end position="93"/>
    </location>
</feature>
<feature type="region of interest" description="Disordered" evidence="1">
    <location>
        <begin position="495"/>
        <end position="517"/>
    </location>
</feature>
<feature type="compositionally biased region" description="Polar residues" evidence="1">
    <location>
        <begin position="110"/>
        <end position="122"/>
    </location>
</feature>
<dbReference type="EMBL" id="ONZQ02000006">
    <property type="protein sequence ID" value="SPO02571.1"/>
    <property type="molecule type" value="Genomic_DNA"/>
</dbReference>
<reference evidence="3" key="1">
    <citation type="submission" date="2018-03" db="EMBL/GenBank/DDBJ databases">
        <authorList>
            <person name="Guldener U."/>
        </authorList>
    </citation>
    <scope>NUCLEOTIDE SEQUENCE</scope>
</reference>
<evidence type="ECO:0000313" key="4">
    <source>
        <dbReference type="Proteomes" id="UP001187682"/>
    </source>
</evidence>
<comment type="caution">
    <text evidence="3">The sequence shown here is derived from an EMBL/GenBank/DDBJ whole genome shotgun (WGS) entry which is preliminary data.</text>
</comment>
<dbReference type="Proteomes" id="UP001187682">
    <property type="component" value="Unassembled WGS sequence"/>
</dbReference>
<name>A0AAE8MXI3_9PEZI</name>
<accession>A0AAE8MXI3</accession>
<organism evidence="3 4">
    <name type="scientific">Cephalotrichum gorgonifer</name>
    <dbReference type="NCBI Taxonomy" id="2041049"/>
    <lineage>
        <taxon>Eukaryota</taxon>
        <taxon>Fungi</taxon>
        <taxon>Dikarya</taxon>
        <taxon>Ascomycota</taxon>
        <taxon>Pezizomycotina</taxon>
        <taxon>Sordariomycetes</taxon>
        <taxon>Hypocreomycetidae</taxon>
        <taxon>Microascales</taxon>
        <taxon>Microascaceae</taxon>
        <taxon>Cephalotrichum</taxon>
    </lineage>
</organism>
<proteinExistence type="predicted"/>
<evidence type="ECO:0000256" key="1">
    <source>
        <dbReference type="SAM" id="MobiDB-lite"/>
    </source>
</evidence>
<feature type="signal peptide" evidence="2">
    <location>
        <begin position="1"/>
        <end position="16"/>
    </location>
</feature>
<dbReference type="AlphaFoldDB" id="A0AAE8MXI3"/>
<feature type="chain" id="PRO_5042178900" description="F-box domain-containing protein" evidence="2">
    <location>
        <begin position="17"/>
        <end position="638"/>
    </location>
</feature>
<gene>
    <name evidence="3" type="ORF">DNG_05244</name>
</gene>
<evidence type="ECO:0000256" key="2">
    <source>
        <dbReference type="SAM" id="SignalP"/>
    </source>
</evidence>
<feature type="region of interest" description="Disordered" evidence="1">
    <location>
        <begin position="110"/>
        <end position="151"/>
    </location>
</feature>
<evidence type="ECO:0000313" key="3">
    <source>
        <dbReference type="EMBL" id="SPO02571.1"/>
    </source>
</evidence>
<evidence type="ECO:0008006" key="5">
    <source>
        <dbReference type="Google" id="ProtNLM"/>
    </source>
</evidence>
<keyword evidence="2" id="KW-0732">Signal</keyword>
<feature type="compositionally biased region" description="Pro residues" evidence="1">
    <location>
        <begin position="501"/>
        <end position="515"/>
    </location>
</feature>
<keyword evidence="4" id="KW-1185">Reference proteome</keyword>
<sequence>MPIILTLIRKLRLAISFVFTFIREPRETRGTTEYQDDIKAVVGDGNKTRVTVESQGDVSVGGSDGNEKRDRKYTPLARSSPKPVQSILDTEDGDSGARWRRVLDDIFAETSSRQQVKTTPSPEGTAPPTQRELAQEDPTQEEPDRDMQRERAHTSLDPLVAARLHNIHHSPVHRIPDELLLKIVLLLARDEVSYHILWRVCHLFQRIMKSPECERSARHICFADDTRFSSTVTYRRPRTSYLPFMRMSERILELVRRDLLCKDCLLAPRAARPGSSSGCRFDVDRPCRNHRTYPATSPIQIRCPHCPSHLHCAGCGADHLASAFSSRMRRKHWAQRLCMGREGEVRLCEHVAIKWASIEALVAEWGRRVGGHATASPFPMFRIQCDHPSHNFPCPAQGAAPTPPRATLVFRAGAPRRAIMQLDWEPHTQGLAPLPGTNGRIQAASARRAFQELRQDAARFIVPAPSMTSGSPPEMALFQTDAGCECLSYEGPTVDEEALPAPSPPQATSPAPQPRNIPRFPCRVSGTSHHIFSHTVLRSSTSLLPCYKCREQAHVRYRRYIPLGEVPDRGAYIPSHAWFHALDMERFAGAEDDDGGRICTDERCVDYHRHRLPRESHHAEISRPCGYGCPPWADEREM</sequence>